<keyword evidence="4" id="KW-1185">Reference proteome</keyword>
<dbReference type="GO" id="GO:0031083">
    <property type="term" value="C:BLOC-1 complex"/>
    <property type="evidence" value="ECO:0007669"/>
    <property type="project" value="TreeGrafter"/>
</dbReference>
<dbReference type="PANTHER" id="PTHR46479">
    <property type="entry name" value="BIOGENESIS OF LYSOSOME-RELATED ORGANELLES COMPLEX 1 SUBUNIT 2"/>
    <property type="match status" value="1"/>
</dbReference>
<evidence type="ECO:0000313" key="4">
    <source>
        <dbReference type="Proteomes" id="UP000053815"/>
    </source>
</evidence>
<dbReference type="OrthoDB" id="244061at2759"/>
<sequence length="138" mass="16003">MSSTPTSATSATQNALKPDEYNKGLDQEHITKLTQDAYKYFTEYTKAELKMTVEDCQLLEKMNITTQEKYTQMSEMSQRLMKEMSKLQNTYADFSNFIQQIEDIHQQSIEMENTAKALDEYSAYLENKLLKVVSPKNT</sequence>
<evidence type="ECO:0000313" key="3">
    <source>
        <dbReference type="EMBL" id="GAN05170.1"/>
    </source>
</evidence>
<dbReference type="InterPro" id="IPR019269">
    <property type="entry name" value="BLOC1_su2"/>
</dbReference>
<dbReference type="GO" id="GO:0099078">
    <property type="term" value="C:BORC complex"/>
    <property type="evidence" value="ECO:0007669"/>
    <property type="project" value="TreeGrafter"/>
</dbReference>
<evidence type="ECO:0000256" key="2">
    <source>
        <dbReference type="SAM" id="MobiDB-lite"/>
    </source>
</evidence>
<organism evidence="3">
    <name type="scientific">Mucor ambiguus</name>
    <dbReference type="NCBI Taxonomy" id="91626"/>
    <lineage>
        <taxon>Eukaryota</taxon>
        <taxon>Fungi</taxon>
        <taxon>Fungi incertae sedis</taxon>
        <taxon>Mucoromycota</taxon>
        <taxon>Mucoromycotina</taxon>
        <taxon>Mucoromycetes</taxon>
        <taxon>Mucorales</taxon>
        <taxon>Mucorineae</taxon>
        <taxon>Mucoraceae</taxon>
        <taxon>Mucor</taxon>
    </lineage>
</organism>
<dbReference type="PANTHER" id="PTHR46479:SF1">
    <property type="entry name" value="BIOGENESIS OF LYSOSOME-RELATED ORGANELLES COMPLEX 1 SUBUNIT 2"/>
    <property type="match status" value="1"/>
</dbReference>
<reference evidence="3" key="1">
    <citation type="submission" date="2014-09" db="EMBL/GenBank/DDBJ databases">
        <title>Draft genome sequence of an oleaginous Mucoromycotina fungus Mucor ambiguus NBRC6742.</title>
        <authorList>
            <person name="Takeda I."/>
            <person name="Yamane N."/>
            <person name="Morita T."/>
            <person name="Tamano K."/>
            <person name="Machida M."/>
            <person name="Baker S."/>
            <person name="Koike H."/>
        </authorList>
    </citation>
    <scope>NUCLEOTIDE SEQUENCE</scope>
    <source>
        <strain evidence="3">NBRC 6742</strain>
    </source>
</reference>
<dbReference type="Proteomes" id="UP000053815">
    <property type="component" value="Unassembled WGS sequence"/>
</dbReference>
<dbReference type="GO" id="GO:0032418">
    <property type="term" value="P:lysosome localization"/>
    <property type="evidence" value="ECO:0007669"/>
    <property type="project" value="TreeGrafter"/>
</dbReference>
<name>A0A0C9LUK2_9FUNG</name>
<dbReference type="GO" id="GO:0043015">
    <property type="term" value="F:gamma-tubulin binding"/>
    <property type="evidence" value="ECO:0007669"/>
    <property type="project" value="TreeGrafter"/>
</dbReference>
<feature type="compositionally biased region" description="Low complexity" evidence="2">
    <location>
        <begin position="1"/>
        <end position="12"/>
    </location>
</feature>
<dbReference type="AlphaFoldDB" id="A0A0C9LUK2"/>
<dbReference type="EMBL" id="DF836373">
    <property type="protein sequence ID" value="GAN05170.1"/>
    <property type="molecule type" value="Genomic_DNA"/>
</dbReference>
<dbReference type="STRING" id="91626.A0A0C9LUK2"/>
<comment type="similarity">
    <text evidence="1">Belongs to the BLOC1S2 family.</text>
</comment>
<dbReference type="GO" id="GO:0000930">
    <property type="term" value="C:gamma-tubulin complex"/>
    <property type="evidence" value="ECO:0007669"/>
    <property type="project" value="TreeGrafter"/>
</dbReference>
<dbReference type="GO" id="GO:0016197">
    <property type="term" value="P:endosomal transport"/>
    <property type="evidence" value="ECO:0007669"/>
    <property type="project" value="TreeGrafter"/>
</dbReference>
<accession>A0A0C9LUK2</accession>
<protein>
    <recommendedName>
        <fullName evidence="5">Biogenesis of lysosome-related organelles complex 1 subunit 2-like</fullName>
    </recommendedName>
</protein>
<evidence type="ECO:0008006" key="5">
    <source>
        <dbReference type="Google" id="ProtNLM"/>
    </source>
</evidence>
<evidence type="ECO:0000256" key="1">
    <source>
        <dbReference type="ARBA" id="ARBA00008468"/>
    </source>
</evidence>
<feature type="region of interest" description="Disordered" evidence="2">
    <location>
        <begin position="1"/>
        <end position="23"/>
    </location>
</feature>
<proteinExistence type="inferred from homology"/>
<dbReference type="Pfam" id="PF10046">
    <property type="entry name" value="BLOC1_2"/>
    <property type="match status" value="1"/>
</dbReference>
<gene>
    <name evidence="3" type="ORF">MAM1_0084c04639</name>
</gene>